<accession>A0A3A9K8V8</accession>
<sequence>MTIAGTGIRFQAHHEKKQRTVPYFITNRMLLILDRLRGILGIFSNRMLNFRKTRRRASMYIVHVAVQVKENKIDTFVDVVEDNRKNSLKEEGVLQFDVFQDTKQKNHFFTYRSISNTRGSTKTP</sequence>
<dbReference type="Proteomes" id="UP000281498">
    <property type="component" value="Unassembled WGS sequence"/>
</dbReference>
<keyword evidence="3" id="KW-1185">Reference proteome</keyword>
<feature type="domain" description="ABM" evidence="1">
    <location>
        <begin position="59"/>
        <end position="111"/>
    </location>
</feature>
<dbReference type="Gene3D" id="3.30.70.100">
    <property type="match status" value="1"/>
</dbReference>
<dbReference type="Pfam" id="PF03992">
    <property type="entry name" value="ABM"/>
    <property type="match status" value="1"/>
</dbReference>
<dbReference type="InterPro" id="IPR011008">
    <property type="entry name" value="Dimeric_a/b-barrel"/>
</dbReference>
<dbReference type="AlphaFoldDB" id="A0A3A9K8V8"/>
<dbReference type="EMBL" id="PDOE01000009">
    <property type="protein sequence ID" value="RKL66083.1"/>
    <property type="molecule type" value="Genomic_DNA"/>
</dbReference>
<evidence type="ECO:0000313" key="2">
    <source>
        <dbReference type="EMBL" id="RKL66083.1"/>
    </source>
</evidence>
<name>A0A3A9K8V8_9BACI</name>
<dbReference type="SUPFAM" id="SSF54909">
    <property type="entry name" value="Dimeric alpha+beta barrel"/>
    <property type="match status" value="1"/>
</dbReference>
<gene>
    <name evidence="2" type="ORF">CR203_17480</name>
</gene>
<reference evidence="2 3" key="1">
    <citation type="submission" date="2017-10" db="EMBL/GenBank/DDBJ databases">
        <title>Bacillus sp. nov., a halophilic bacterium isolated from a Keqin Lake.</title>
        <authorList>
            <person name="Wang H."/>
        </authorList>
    </citation>
    <scope>NUCLEOTIDE SEQUENCE [LARGE SCALE GENOMIC DNA]</scope>
    <source>
        <strain evidence="2 3">KCTC 13187</strain>
    </source>
</reference>
<proteinExistence type="predicted"/>
<evidence type="ECO:0000313" key="3">
    <source>
        <dbReference type="Proteomes" id="UP000281498"/>
    </source>
</evidence>
<dbReference type="OrthoDB" id="9812754at2"/>
<organism evidence="2 3">
    <name type="scientific">Salipaludibacillus neizhouensis</name>
    <dbReference type="NCBI Taxonomy" id="885475"/>
    <lineage>
        <taxon>Bacteria</taxon>
        <taxon>Bacillati</taxon>
        <taxon>Bacillota</taxon>
        <taxon>Bacilli</taxon>
        <taxon>Bacillales</taxon>
        <taxon>Bacillaceae</taxon>
    </lineage>
</organism>
<protein>
    <recommendedName>
        <fullName evidence="1">ABM domain-containing protein</fullName>
    </recommendedName>
</protein>
<comment type="caution">
    <text evidence="2">The sequence shown here is derived from an EMBL/GenBank/DDBJ whole genome shotgun (WGS) entry which is preliminary data.</text>
</comment>
<evidence type="ECO:0000259" key="1">
    <source>
        <dbReference type="Pfam" id="PF03992"/>
    </source>
</evidence>
<dbReference type="InterPro" id="IPR007138">
    <property type="entry name" value="ABM_dom"/>
</dbReference>